<evidence type="ECO:0000313" key="6">
    <source>
        <dbReference type="Proteomes" id="UP001152320"/>
    </source>
</evidence>
<keyword evidence="1" id="KW-0677">Repeat</keyword>
<keyword evidence="3" id="KW-0472">Membrane</keyword>
<dbReference type="PROSITE" id="PS50825">
    <property type="entry name" value="HYR"/>
    <property type="match status" value="2"/>
</dbReference>
<evidence type="ECO:0000256" key="1">
    <source>
        <dbReference type="ARBA" id="ARBA00022737"/>
    </source>
</evidence>
<reference evidence="5" key="1">
    <citation type="submission" date="2021-10" db="EMBL/GenBank/DDBJ databases">
        <title>Tropical sea cucumber genome reveals ecological adaptation and Cuvierian tubules defense mechanism.</title>
        <authorList>
            <person name="Chen T."/>
        </authorList>
    </citation>
    <scope>NUCLEOTIDE SEQUENCE</scope>
    <source>
        <strain evidence="5">Nanhai2018</strain>
        <tissue evidence="5">Muscle</tissue>
    </source>
</reference>
<feature type="transmembrane region" description="Helical" evidence="3">
    <location>
        <begin position="153"/>
        <end position="173"/>
    </location>
</feature>
<keyword evidence="6" id="KW-1185">Reference proteome</keyword>
<feature type="region of interest" description="Disordered" evidence="2">
    <location>
        <begin position="1"/>
        <end position="25"/>
    </location>
</feature>
<dbReference type="EMBL" id="JAIZAY010000016">
    <property type="protein sequence ID" value="KAJ8026434.1"/>
    <property type="molecule type" value="Genomic_DNA"/>
</dbReference>
<sequence>MSTTAFWDEPSATDTSGTTKLQSRSHVPGDPFGLGNTSVTYLFSDASDNNATCQFYITVMKSNTTPPVISNCPADQYIELDFGKMSTTAFWDEPSATDTSGTTKLQSRSHVPGDPFGLGNTSVTYLFSDASDNNATCQFYILVKKSASPYKSIVISTVTLVTTIVIFALLWWCKKRAVRQEKQPSALPGLELSQQGVILQAYNIKK</sequence>
<dbReference type="Proteomes" id="UP001152320">
    <property type="component" value="Chromosome 16"/>
</dbReference>
<protein>
    <submittedName>
        <fullName evidence="5">Hyalin</fullName>
    </submittedName>
</protein>
<dbReference type="PANTHER" id="PTHR24273">
    <property type="entry name" value="FI04643P-RELATED"/>
    <property type="match status" value="1"/>
</dbReference>
<feature type="domain" description="HYR" evidence="4">
    <location>
        <begin position="1"/>
        <end position="61"/>
    </location>
</feature>
<proteinExistence type="predicted"/>
<evidence type="ECO:0000256" key="2">
    <source>
        <dbReference type="SAM" id="MobiDB-lite"/>
    </source>
</evidence>
<keyword evidence="3" id="KW-1133">Transmembrane helix</keyword>
<evidence type="ECO:0000313" key="5">
    <source>
        <dbReference type="EMBL" id="KAJ8026434.1"/>
    </source>
</evidence>
<evidence type="ECO:0000259" key="4">
    <source>
        <dbReference type="PROSITE" id="PS50825"/>
    </source>
</evidence>
<keyword evidence="3" id="KW-0812">Transmembrane</keyword>
<dbReference type="Pfam" id="PF02494">
    <property type="entry name" value="HYR"/>
    <property type="match status" value="2"/>
</dbReference>
<comment type="caution">
    <text evidence="5">The sequence shown here is derived from an EMBL/GenBank/DDBJ whole genome shotgun (WGS) entry which is preliminary data.</text>
</comment>
<dbReference type="OrthoDB" id="9922561at2759"/>
<feature type="domain" description="HYR" evidence="4">
    <location>
        <begin position="62"/>
        <end position="145"/>
    </location>
</feature>
<dbReference type="PANTHER" id="PTHR24273:SF32">
    <property type="entry name" value="HYALIN"/>
    <property type="match status" value="1"/>
</dbReference>
<feature type="compositionally biased region" description="Polar residues" evidence="2">
    <location>
        <begin position="12"/>
        <end position="25"/>
    </location>
</feature>
<organism evidence="5 6">
    <name type="scientific">Holothuria leucospilota</name>
    <name type="common">Black long sea cucumber</name>
    <name type="synonym">Mertensiothuria leucospilota</name>
    <dbReference type="NCBI Taxonomy" id="206669"/>
    <lineage>
        <taxon>Eukaryota</taxon>
        <taxon>Metazoa</taxon>
        <taxon>Echinodermata</taxon>
        <taxon>Eleutherozoa</taxon>
        <taxon>Echinozoa</taxon>
        <taxon>Holothuroidea</taxon>
        <taxon>Aspidochirotacea</taxon>
        <taxon>Aspidochirotida</taxon>
        <taxon>Holothuriidae</taxon>
        <taxon>Holothuria</taxon>
    </lineage>
</organism>
<accession>A0A9Q1BI66</accession>
<name>A0A9Q1BI66_HOLLE</name>
<evidence type="ECO:0000256" key="3">
    <source>
        <dbReference type="SAM" id="Phobius"/>
    </source>
</evidence>
<dbReference type="AlphaFoldDB" id="A0A9Q1BI66"/>
<gene>
    <name evidence="5" type="ORF">HOLleu_31249</name>
</gene>
<dbReference type="InterPro" id="IPR003410">
    <property type="entry name" value="HYR_dom"/>
</dbReference>